<accession>A0ABP0FDE5</accession>
<organism evidence="2 3">
    <name type="scientific">Clavelina lepadiformis</name>
    <name type="common">Light-bulb sea squirt</name>
    <name type="synonym">Ascidia lepadiformis</name>
    <dbReference type="NCBI Taxonomy" id="159417"/>
    <lineage>
        <taxon>Eukaryota</taxon>
        <taxon>Metazoa</taxon>
        <taxon>Chordata</taxon>
        <taxon>Tunicata</taxon>
        <taxon>Ascidiacea</taxon>
        <taxon>Aplousobranchia</taxon>
        <taxon>Clavelinidae</taxon>
        <taxon>Clavelina</taxon>
    </lineage>
</organism>
<feature type="transmembrane region" description="Helical" evidence="1">
    <location>
        <begin position="86"/>
        <end position="107"/>
    </location>
</feature>
<feature type="transmembrane region" description="Helical" evidence="1">
    <location>
        <begin position="171"/>
        <end position="194"/>
    </location>
</feature>
<evidence type="ECO:0008006" key="4">
    <source>
        <dbReference type="Google" id="ProtNLM"/>
    </source>
</evidence>
<name>A0ABP0FDE5_CLALP</name>
<keyword evidence="1" id="KW-0472">Membrane</keyword>
<dbReference type="PROSITE" id="PS51257">
    <property type="entry name" value="PROKAR_LIPOPROTEIN"/>
    <property type="match status" value="1"/>
</dbReference>
<dbReference type="Proteomes" id="UP001642483">
    <property type="component" value="Unassembled WGS sequence"/>
</dbReference>
<keyword evidence="1" id="KW-1133">Transmembrane helix</keyword>
<gene>
    <name evidence="2" type="ORF">CVLEPA_LOCUS7719</name>
</gene>
<keyword evidence="3" id="KW-1185">Reference proteome</keyword>
<dbReference type="EMBL" id="CAWYQH010000046">
    <property type="protein sequence ID" value="CAK8677720.1"/>
    <property type="molecule type" value="Genomic_DNA"/>
</dbReference>
<evidence type="ECO:0000313" key="3">
    <source>
        <dbReference type="Proteomes" id="UP001642483"/>
    </source>
</evidence>
<evidence type="ECO:0000256" key="1">
    <source>
        <dbReference type="SAM" id="Phobius"/>
    </source>
</evidence>
<evidence type="ECO:0000313" key="2">
    <source>
        <dbReference type="EMBL" id="CAK8677720.1"/>
    </source>
</evidence>
<protein>
    <recommendedName>
        <fullName evidence="4">MARVEL domain-containing protein</fullName>
    </recommendedName>
</protein>
<feature type="transmembrane region" description="Helical" evidence="1">
    <location>
        <begin position="52"/>
        <end position="74"/>
    </location>
</feature>
<proteinExistence type="predicted"/>
<sequence>MGGFGSKLCFGGSHAAATVSCAFAIWQFVFEIIAILCLATYVVPLASTIKTFYALAAFGVVLLLILSGVAVYSISKNNPSWMRPWLVGYFVASLCEVIIAFIAFANLSGLHGIFDFYSAAWSLTSFLAADQLFIGNYDGSSCSNVRRPDLPYSSDGAQFAAGLSRQGAHGFIAYIVLFIILKNILNVWMLIVSFTHYRNLQLGKYHQKTYGSSAKSHYYDPHLRPGAPRRFPNFIALKTISK</sequence>
<keyword evidence="1" id="KW-0812">Transmembrane</keyword>
<comment type="caution">
    <text evidence="2">The sequence shown here is derived from an EMBL/GenBank/DDBJ whole genome shotgun (WGS) entry which is preliminary data.</text>
</comment>
<reference evidence="2 3" key="1">
    <citation type="submission" date="2024-02" db="EMBL/GenBank/DDBJ databases">
        <authorList>
            <person name="Daric V."/>
            <person name="Darras S."/>
        </authorList>
    </citation>
    <scope>NUCLEOTIDE SEQUENCE [LARGE SCALE GENOMIC DNA]</scope>
</reference>
<feature type="transmembrane region" description="Helical" evidence="1">
    <location>
        <begin position="21"/>
        <end position="46"/>
    </location>
</feature>